<evidence type="ECO:0000313" key="3">
    <source>
        <dbReference type="Proteomes" id="UP000315295"/>
    </source>
</evidence>
<dbReference type="EMBL" id="VIEB01000013">
    <property type="protein sequence ID" value="TQE13176.1"/>
    <property type="molecule type" value="Genomic_DNA"/>
</dbReference>
<dbReference type="Proteomes" id="UP000315295">
    <property type="component" value="Unassembled WGS sequence"/>
</dbReference>
<dbReference type="AlphaFoldDB" id="A0A540NQ63"/>
<feature type="compositionally biased region" description="Polar residues" evidence="1">
    <location>
        <begin position="49"/>
        <end position="64"/>
    </location>
</feature>
<evidence type="ECO:0000256" key="1">
    <source>
        <dbReference type="SAM" id="MobiDB-lite"/>
    </source>
</evidence>
<reference evidence="2 3" key="1">
    <citation type="journal article" date="2019" name="G3 (Bethesda)">
        <title>Sequencing of a Wild Apple (Malus baccata) Genome Unravels the Differences Between Cultivated and Wild Apple Species Regarding Disease Resistance and Cold Tolerance.</title>
        <authorList>
            <person name="Chen X."/>
        </authorList>
    </citation>
    <scope>NUCLEOTIDE SEQUENCE [LARGE SCALE GENOMIC DNA]</scope>
    <source>
        <strain evidence="3">cv. Shandingzi</strain>
        <tissue evidence="2">Leaves</tissue>
    </source>
</reference>
<feature type="compositionally biased region" description="Low complexity" evidence="1">
    <location>
        <begin position="12"/>
        <end position="22"/>
    </location>
</feature>
<feature type="region of interest" description="Disordered" evidence="1">
    <location>
        <begin position="1"/>
        <end position="22"/>
    </location>
</feature>
<organism evidence="2 3">
    <name type="scientific">Malus baccata</name>
    <name type="common">Siberian crab apple</name>
    <name type="synonym">Pyrus baccata</name>
    <dbReference type="NCBI Taxonomy" id="106549"/>
    <lineage>
        <taxon>Eukaryota</taxon>
        <taxon>Viridiplantae</taxon>
        <taxon>Streptophyta</taxon>
        <taxon>Embryophyta</taxon>
        <taxon>Tracheophyta</taxon>
        <taxon>Spermatophyta</taxon>
        <taxon>Magnoliopsida</taxon>
        <taxon>eudicotyledons</taxon>
        <taxon>Gunneridae</taxon>
        <taxon>Pentapetalae</taxon>
        <taxon>rosids</taxon>
        <taxon>fabids</taxon>
        <taxon>Rosales</taxon>
        <taxon>Rosaceae</taxon>
        <taxon>Amygdaloideae</taxon>
        <taxon>Maleae</taxon>
        <taxon>Malus</taxon>
    </lineage>
</organism>
<protein>
    <submittedName>
        <fullName evidence="2">Uncharacterized protein</fullName>
    </submittedName>
</protein>
<evidence type="ECO:0000313" key="2">
    <source>
        <dbReference type="EMBL" id="TQE13176.1"/>
    </source>
</evidence>
<comment type="caution">
    <text evidence="2">The sequence shown here is derived from an EMBL/GenBank/DDBJ whole genome shotgun (WGS) entry which is preliminary data.</text>
</comment>
<name>A0A540NQ63_MALBA</name>
<keyword evidence="3" id="KW-1185">Reference proteome</keyword>
<feature type="region of interest" description="Disordered" evidence="1">
    <location>
        <begin position="36"/>
        <end position="69"/>
    </location>
</feature>
<sequence>MSQLIKTRRAMTSTPSPTTTPTTAATALAEMDHRPVNLVDPFGPPVPQMSPSGSTTDGSTNKNTPGPCRQLKTVKVTRVTNSRIPIAYDERHRAAPMAEHHSALGQDIGHVVHTFCPMRWKSWKVMPEDMKNTVRN</sequence>
<accession>A0A540NQ63</accession>
<gene>
    <name evidence="2" type="ORF">C1H46_001260</name>
</gene>
<proteinExistence type="predicted"/>